<comment type="caution">
    <text evidence="1">The sequence shown here is derived from an EMBL/GenBank/DDBJ whole genome shotgun (WGS) entry which is preliminary data.</text>
</comment>
<protein>
    <submittedName>
        <fullName evidence="1">Uncharacterized protein</fullName>
    </submittedName>
</protein>
<dbReference type="EMBL" id="JAGGDJ010000004">
    <property type="protein sequence ID" value="MBO7744382.1"/>
    <property type="molecule type" value="Genomic_DNA"/>
</dbReference>
<organism evidence="1 2">
    <name type="scientific">Paenibacillus artemisiicola</name>
    <dbReference type="NCBI Taxonomy" id="1172618"/>
    <lineage>
        <taxon>Bacteria</taxon>
        <taxon>Bacillati</taxon>
        <taxon>Bacillota</taxon>
        <taxon>Bacilli</taxon>
        <taxon>Bacillales</taxon>
        <taxon>Paenibacillaceae</taxon>
        <taxon>Paenibacillus</taxon>
    </lineage>
</organism>
<evidence type="ECO:0000313" key="1">
    <source>
        <dbReference type="EMBL" id="MBO7744382.1"/>
    </source>
</evidence>
<evidence type="ECO:0000313" key="2">
    <source>
        <dbReference type="Proteomes" id="UP000670947"/>
    </source>
</evidence>
<accession>A0ABS3W7U1</accession>
<dbReference type="Proteomes" id="UP000670947">
    <property type="component" value="Unassembled WGS sequence"/>
</dbReference>
<proteinExistence type="predicted"/>
<dbReference type="RefSeq" id="WP_208847330.1">
    <property type="nucleotide sequence ID" value="NZ_JAGGDJ010000004.1"/>
</dbReference>
<keyword evidence="2" id="KW-1185">Reference proteome</keyword>
<name>A0ABS3W7U1_9BACL</name>
<sequence length="60" mass="6843">MAVWRIIDPLFAGKMNRYKGIEGKNIAIAMIQAAKKQSQKVNLYNWNEINQLLLARGVPD</sequence>
<reference evidence="1 2" key="1">
    <citation type="submission" date="2021-03" db="EMBL/GenBank/DDBJ databases">
        <title>Paenibacillus artemisicola MWE-103 whole genome sequence.</title>
        <authorList>
            <person name="Ham Y.J."/>
        </authorList>
    </citation>
    <scope>NUCLEOTIDE SEQUENCE [LARGE SCALE GENOMIC DNA]</scope>
    <source>
        <strain evidence="1 2">MWE-103</strain>
    </source>
</reference>
<gene>
    <name evidence="1" type="ORF">I8J29_09265</name>
</gene>